<evidence type="ECO:0000313" key="2">
    <source>
        <dbReference type="Proteomes" id="UP000053660"/>
    </source>
</evidence>
<reference evidence="1 2" key="1">
    <citation type="submission" date="2014-03" db="EMBL/GenBank/DDBJ databases">
        <title>Draft genome of the hookworm Oesophagostomum dentatum.</title>
        <authorList>
            <person name="Mitreva M."/>
        </authorList>
    </citation>
    <scope>NUCLEOTIDE SEQUENCE [LARGE SCALE GENOMIC DNA]</scope>
    <source>
        <strain evidence="1 2">OD-Hann</strain>
    </source>
</reference>
<dbReference type="AlphaFoldDB" id="A0A0B1TCF1"/>
<gene>
    <name evidence="1" type="ORF">OESDEN_06298</name>
</gene>
<keyword evidence="2" id="KW-1185">Reference proteome</keyword>
<evidence type="ECO:0000313" key="1">
    <source>
        <dbReference type="EMBL" id="KHJ93786.1"/>
    </source>
</evidence>
<sequence length="187" mass="21584">MCKHRGPSLKGIKMTGPIQFRAKVPKREVDDITPLQIWDAQGCDQLWPLLSTANPQYLLPSAKVCTIGVEETNQWDRYCSLYSSGIEEYTQLKTAEKAAINDKVVKFFNDTLERREDGYYVRLPFKDNCETLPNNKTPAYSRLIGVLNSFDKNQRYLKNSLKRVSLKNYHKKSQQLITLSTIYPTNQ</sequence>
<protein>
    <submittedName>
        <fullName evidence="1">Uncharacterized protein</fullName>
    </submittedName>
</protein>
<organism evidence="1 2">
    <name type="scientific">Oesophagostomum dentatum</name>
    <name type="common">Nodular worm</name>
    <dbReference type="NCBI Taxonomy" id="61180"/>
    <lineage>
        <taxon>Eukaryota</taxon>
        <taxon>Metazoa</taxon>
        <taxon>Ecdysozoa</taxon>
        <taxon>Nematoda</taxon>
        <taxon>Chromadorea</taxon>
        <taxon>Rhabditida</taxon>
        <taxon>Rhabditina</taxon>
        <taxon>Rhabditomorpha</taxon>
        <taxon>Strongyloidea</taxon>
        <taxon>Strongylidae</taxon>
        <taxon>Oesophagostomum</taxon>
    </lineage>
</organism>
<proteinExistence type="predicted"/>
<dbReference type="EMBL" id="KN550607">
    <property type="protein sequence ID" value="KHJ93786.1"/>
    <property type="molecule type" value="Genomic_DNA"/>
</dbReference>
<dbReference type="OrthoDB" id="5865305at2759"/>
<name>A0A0B1TCF1_OESDE</name>
<dbReference type="Proteomes" id="UP000053660">
    <property type="component" value="Unassembled WGS sequence"/>
</dbReference>
<accession>A0A0B1TCF1</accession>